<sequence length="403" mass="38941">MASAAPVVVAAYRTPITTRGGRLATIPAEALAAPVIAACADEAHRVTGRALDVGDVILGNCMGPGGNIARLSALAAGLPVEVPGMTVDRQCGSGLAAIVTAAESLRAGGDSRMIVAGGVESASTAPTRIARGATSGYARAAFAPEGFPDPEMGPAAQALAALDGISREAQDAYADRSHRAALAARAASGYDAEIVAVGGVTADDGPRAGIAQLLGRFPALYPGGGTVTAGNSTRISDGAAAVALVAAEDRAGAPGLALIASATVGCDPALPGLGPVGAVRAVLERAGVTLDDLAAIEIVEAFSAQTLAVLRRLGLAGGAGNAPAGGPDAQAATGPDPADVDPRVCAGGGALALGHPWGASGAVVVVRLFSRLVRAGAPAGSLGLATAAVGGGMGVAALFEVVR</sequence>
<dbReference type="NCBIfam" id="TIGR01930">
    <property type="entry name" value="AcCoA-C-Actrans"/>
    <property type="match status" value="1"/>
</dbReference>
<dbReference type="EC" id="2.3.1.9" evidence="2"/>
<name>A0A7C9PMG6_9MICO</name>
<keyword evidence="3 6" id="KW-0808">Transferase</keyword>
<proteinExistence type="inferred from homology"/>
<evidence type="ECO:0000256" key="3">
    <source>
        <dbReference type="ARBA" id="ARBA00022679"/>
    </source>
</evidence>
<protein>
    <recommendedName>
        <fullName evidence="5">Probable acetyl-CoA acetyltransferase</fullName>
        <ecNumber evidence="2">2.3.1.9</ecNumber>
    </recommendedName>
</protein>
<dbReference type="EMBL" id="JAAGWZ010000002">
    <property type="protein sequence ID" value="NEM90954.1"/>
    <property type="molecule type" value="Genomic_DNA"/>
</dbReference>
<dbReference type="PANTHER" id="PTHR18919">
    <property type="entry name" value="ACETYL-COA C-ACYLTRANSFERASE"/>
    <property type="match status" value="1"/>
</dbReference>
<dbReference type="Proteomes" id="UP000479756">
    <property type="component" value="Unassembled WGS sequence"/>
</dbReference>
<keyword evidence="4 6" id="KW-0012">Acyltransferase</keyword>
<evidence type="ECO:0000313" key="9">
    <source>
        <dbReference type="EMBL" id="NEM90954.1"/>
    </source>
</evidence>
<evidence type="ECO:0000313" key="10">
    <source>
        <dbReference type="Proteomes" id="UP000479756"/>
    </source>
</evidence>
<dbReference type="InterPro" id="IPR020617">
    <property type="entry name" value="Thiolase_C"/>
</dbReference>
<evidence type="ECO:0000256" key="6">
    <source>
        <dbReference type="RuleBase" id="RU003557"/>
    </source>
</evidence>
<keyword evidence="10" id="KW-1185">Reference proteome</keyword>
<dbReference type="PIRSF" id="PIRSF000429">
    <property type="entry name" value="Ac-CoA_Ac_transf"/>
    <property type="match status" value="1"/>
</dbReference>
<dbReference type="RefSeq" id="WP_163472654.1">
    <property type="nucleotide sequence ID" value="NZ_JAAGWZ010000002.1"/>
</dbReference>
<dbReference type="PANTHER" id="PTHR18919:SF107">
    <property type="entry name" value="ACETYL-COA ACETYLTRANSFERASE, CYTOSOLIC"/>
    <property type="match status" value="1"/>
</dbReference>
<dbReference type="Gene3D" id="3.40.47.10">
    <property type="match status" value="1"/>
</dbReference>
<feature type="domain" description="Thiolase N-terminal" evidence="7">
    <location>
        <begin position="7"/>
        <end position="247"/>
    </location>
</feature>
<evidence type="ECO:0000256" key="4">
    <source>
        <dbReference type="ARBA" id="ARBA00023315"/>
    </source>
</evidence>
<organism evidence="9 10">
    <name type="scientific">Galbitalea soli</name>
    <dbReference type="NCBI Taxonomy" id="1268042"/>
    <lineage>
        <taxon>Bacteria</taxon>
        <taxon>Bacillati</taxon>
        <taxon>Actinomycetota</taxon>
        <taxon>Actinomycetes</taxon>
        <taxon>Micrococcales</taxon>
        <taxon>Microbacteriaceae</taxon>
        <taxon>Galbitalea</taxon>
    </lineage>
</organism>
<dbReference type="Pfam" id="PF00108">
    <property type="entry name" value="Thiolase_N"/>
    <property type="match status" value="1"/>
</dbReference>
<evidence type="ECO:0000256" key="2">
    <source>
        <dbReference type="ARBA" id="ARBA00012705"/>
    </source>
</evidence>
<dbReference type="CDD" id="cd00751">
    <property type="entry name" value="thiolase"/>
    <property type="match status" value="1"/>
</dbReference>
<dbReference type="InterPro" id="IPR002155">
    <property type="entry name" value="Thiolase"/>
</dbReference>
<dbReference type="InterPro" id="IPR016039">
    <property type="entry name" value="Thiolase-like"/>
</dbReference>
<comment type="caution">
    <text evidence="9">The sequence shown here is derived from an EMBL/GenBank/DDBJ whole genome shotgun (WGS) entry which is preliminary data.</text>
</comment>
<comment type="similarity">
    <text evidence="1 6">Belongs to the thiolase-like superfamily. Thiolase family.</text>
</comment>
<evidence type="ECO:0000256" key="1">
    <source>
        <dbReference type="ARBA" id="ARBA00010982"/>
    </source>
</evidence>
<evidence type="ECO:0000259" key="7">
    <source>
        <dbReference type="Pfam" id="PF00108"/>
    </source>
</evidence>
<dbReference type="AlphaFoldDB" id="A0A7C9PMG6"/>
<reference evidence="9 10" key="1">
    <citation type="journal article" date="2014" name="Int. J. Syst. Evol. Microbiol.">
        <title>Description of Galbitalea soli gen. nov., sp. nov., and Frondihabitans sucicola sp. nov.</title>
        <authorList>
            <person name="Kim S.J."/>
            <person name="Lim J.M."/>
            <person name="Ahn J.H."/>
            <person name="Weon H.Y."/>
            <person name="Hamada M."/>
            <person name="Suzuki K."/>
            <person name="Ahn T.Y."/>
            <person name="Kwon S.W."/>
        </authorList>
    </citation>
    <scope>NUCLEOTIDE SEQUENCE [LARGE SCALE GENOMIC DNA]</scope>
    <source>
        <strain evidence="9 10">NBRC 108727</strain>
    </source>
</reference>
<feature type="domain" description="Thiolase C-terminal" evidence="8">
    <location>
        <begin position="259"/>
        <end position="400"/>
    </location>
</feature>
<dbReference type="SUPFAM" id="SSF53901">
    <property type="entry name" value="Thiolase-like"/>
    <property type="match status" value="2"/>
</dbReference>
<dbReference type="Pfam" id="PF02803">
    <property type="entry name" value="Thiolase_C"/>
    <property type="match status" value="1"/>
</dbReference>
<evidence type="ECO:0000256" key="5">
    <source>
        <dbReference type="ARBA" id="ARBA00040529"/>
    </source>
</evidence>
<dbReference type="GO" id="GO:0003985">
    <property type="term" value="F:acetyl-CoA C-acetyltransferase activity"/>
    <property type="evidence" value="ECO:0007669"/>
    <property type="project" value="UniProtKB-EC"/>
</dbReference>
<dbReference type="InterPro" id="IPR020616">
    <property type="entry name" value="Thiolase_N"/>
</dbReference>
<accession>A0A7C9PMG6</accession>
<evidence type="ECO:0000259" key="8">
    <source>
        <dbReference type="Pfam" id="PF02803"/>
    </source>
</evidence>
<gene>
    <name evidence="9" type="ORF">G3T37_06250</name>
</gene>